<proteinExistence type="predicted"/>
<keyword evidence="2" id="KW-1185">Reference proteome</keyword>
<dbReference type="RefSeq" id="WP_218476997.1">
    <property type="nucleotide sequence ID" value="NZ_BAABJN010000015.1"/>
</dbReference>
<evidence type="ECO:0000313" key="2">
    <source>
        <dbReference type="Proteomes" id="UP000694257"/>
    </source>
</evidence>
<protein>
    <submittedName>
        <fullName evidence="1">Uncharacterized protein</fullName>
    </submittedName>
</protein>
<dbReference type="Proteomes" id="UP000694257">
    <property type="component" value="Chromosome"/>
</dbReference>
<accession>A0ABX8RXQ0</accession>
<organism evidence="1 2">
    <name type="scientific">Nocardia iowensis</name>
    <dbReference type="NCBI Taxonomy" id="204891"/>
    <lineage>
        <taxon>Bacteria</taxon>
        <taxon>Bacillati</taxon>
        <taxon>Actinomycetota</taxon>
        <taxon>Actinomycetes</taxon>
        <taxon>Mycobacteriales</taxon>
        <taxon>Nocardiaceae</taxon>
        <taxon>Nocardia</taxon>
    </lineage>
</organism>
<name>A0ABX8RXQ0_NOCIO</name>
<evidence type="ECO:0000313" key="1">
    <source>
        <dbReference type="EMBL" id="QXN94450.1"/>
    </source>
</evidence>
<sequence length="69" mass="7394">MGYQSNPTLIDAAMPGDRRAKAVAAQKHPVVPISVCRAEDRCVAVIIGTAIRNCPVPVHRRISSANTEL</sequence>
<gene>
    <name evidence="1" type="ORF">KV110_16160</name>
</gene>
<dbReference type="EMBL" id="CP078145">
    <property type="protein sequence ID" value="QXN94450.1"/>
    <property type="molecule type" value="Genomic_DNA"/>
</dbReference>
<reference evidence="1 2" key="1">
    <citation type="submission" date="2021-07" db="EMBL/GenBank/DDBJ databases">
        <title>Whole Genome Sequence of Nocardia Iowensis.</title>
        <authorList>
            <person name="Lamm A."/>
            <person name="Collins-Fairclough A.M."/>
            <person name="Bunk B."/>
            <person name="Sproer C."/>
        </authorList>
    </citation>
    <scope>NUCLEOTIDE SEQUENCE [LARGE SCALE GENOMIC DNA]</scope>
    <source>
        <strain evidence="1 2">NRRL 5646</strain>
    </source>
</reference>